<dbReference type="GO" id="GO:0008270">
    <property type="term" value="F:zinc ion binding"/>
    <property type="evidence" value="ECO:0007669"/>
    <property type="project" value="UniProtKB-UniRule"/>
</dbReference>
<evidence type="ECO:0000256" key="5">
    <source>
        <dbReference type="HAMAP-Rule" id="MF_00371"/>
    </source>
</evidence>
<dbReference type="Proteomes" id="UP000002315">
    <property type="component" value="Chromosome"/>
</dbReference>
<comment type="similarity">
    <text evidence="1 5 6">Belongs to the eukaryotic ribosomal protein eS27 family.</text>
</comment>
<reference evidence="7 8" key="1">
    <citation type="journal article" date="2010" name="Stand. Genomic Sci.">
        <title>Complete genome sequence of Methanothermus fervidus type strain (V24S).</title>
        <authorList>
            <person name="Anderson I."/>
            <person name="Djao O.D."/>
            <person name="Misra M."/>
            <person name="Chertkov O."/>
            <person name="Nolan M."/>
            <person name="Lucas S."/>
            <person name="Lapidus A."/>
            <person name="Del Rio T.G."/>
            <person name="Tice H."/>
            <person name="Cheng J.F."/>
            <person name="Tapia R."/>
            <person name="Han C."/>
            <person name="Goodwin L."/>
            <person name="Pitluck S."/>
            <person name="Liolios K."/>
            <person name="Ivanova N."/>
            <person name="Mavromatis K."/>
            <person name="Mikhailova N."/>
            <person name="Pati A."/>
            <person name="Brambilla E."/>
            <person name="Chen A."/>
            <person name="Palaniappan K."/>
            <person name="Land M."/>
            <person name="Hauser L."/>
            <person name="Chang Y.J."/>
            <person name="Jeffries C.D."/>
            <person name="Sikorski J."/>
            <person name="Spring S."/>
            <person name="Rohde M."/>
            <person name="Eichinger K."/>
            <person name="Huber H."/>
            <person name="Wirth R."/>
            <person name="Goker M."/>
            <person name="Detter J.C."/>
            <person name="Woyke T."/>
            <person name="Bristow J."/>
            <person name="Eisen J.A."/>
            <person name="Markowitz V."/>
            <person name="Hugenholtz P."/>
            <person name="Klenk H.P."/>
            <person name="Kyrpides N.C."/>
        </authorList>
    </citation>
    <scope>NUCLEOTIDE SEQUENCE [LARGE SCALE GENOMIC DNA]</scope>
    <source>
        <strain evidence="8">ATCC 43054 / DSM 2088 / JCM 10308 / V24 S</strain>
    </source>
</reference>
<evidence type="ECO:0000256" key="2">
    <source>
        <dbReference type="ARBA" id="ARBA00022833"/>
    </source>
</evidence>
<dbReference type="HAMAP" id="MF_00371">
    <property type="entry name" value="Ribosomal_eS27"/>
    <property type="match status" value="1"/>
</dbReference>
<feature type="binding site" evidence="5">
    <location>
        <position position="34"/>
    </location>
    <ligand>
        <name>Zn(2+)</name>
        <dbReference type="ChEBI" id="CHEBI:29105"/>
    </ligand>
</feature>
<dbReference type="Gene3D" id="2.20.25.100">
    <property type="entry name" value="Zn-binding ribosomal proteins"/>
    <property type="match status" value="1"/>
</dbReference>
<name>E3GW53_METFV</name>
<dbReference type="NCBIfam" id="NF001629">
    <property type="entry name" value="PRK00415.1"/>
    <property type="match status" value="1"/>
</dbReference>
<dbReference type="STRING" id="523846.Mfer_1023"/>
<dbReference type="KEGG" id="mfv:Mfer_1023"/>
<evidence type="ECO:0000313" key="8">
    <source>
        <dbReference type="Proteomes" id="UP000002315"/>
    </source>
</evidence>
<keyword evidence="4 5" id="KW-0687">Ribonucleoprotein</keyword>
<accession>E3GW53</accession>
<dbReference type="SUPFAM" id="SSF57829">
    <property type="entry name" value="Zn-binding ribosomal proteins"/>
    <property type="match status" value="1"/>
</dbReference>
<comment type="subunit">
    <text evidence="5">Part of the 30S ribosomal subunit.</text>
</comment>
<dbReference type="EMBL" id="CP002278">
    <property type="protein sequence ID" value="ADP77818.1"/>
    <property type="molecule type" value="Genomic_DNA"/>
</dbReference>
<dbReference type="GO" id="GO:0006412">
    <property type="term" value="P:translation"/>
    <property type="evidence" value="ECO:0007669"/>
    <property type="project" value="UniProtKB-UniRule"/>
</dbReference>
<sequence length="57" mass="6291">MRPQSRFIKIKCLDCGNQQITFDRASSVVRCLVCGKVLVKPQGGKAKILAKVIETVD</sequence>
<feature type="binding site" evidence="5">
    <location>
        <position position="31"/>
    </location>
    <ligand>
        <name>Zn(2+)</name>
        <dbReference type="ChEBI" id="CHEBI:29105"/>
    </ligand>
</feature>
<comment type="cofactor">
    <cofactor evidence="5 6">
        <name>Zn(2+)</name>
        <dbReference type="ChEBI" id="CHEBI:29105"/>
    </cofactor>
    <text evidence="5 6">Binds 1 zinc ion per subunit.</text>
</comment>
<proteinExistence type="inferred from homology"/>
<feature type="zinc finger region" description="C4-type" evidence="5">
    <location>
        <begin position="12"/>
        <end position="34"/>
    </location>
</feature>
<evidence type="ECO:0000256" key="3">
    <source>
        <dbReference type="ARBA" id="ARBA00022980"/>
    </source>
</evidence>
<dbReference type="AlphaFoldDB" id="E3GW53"/>
<evidence type="ECO:0000256" key="6">
    <source>
        <dbReference type="RuleBase" id="RU000671"/>
    </source>
</evidence>
<feature type="binding site" evidence="5">
    <location>
        <position position="12"/>
    </location>
    <ligand>
        <name>Zn(2+)</name>
        <dbReference type="ChEBI" id="CHEBI:29105"/>
    </ligand>
</feature>
<dbReference type="OrthoDB" id="5718at2157"/>
<evidence type="ECO:0000313" key="7">
    <source>
        <dbReference type="EMBL" id="ADP77818.1"/>
    </source>
</evidence>
<dbReference type="Pfam" id="PF01667">
    <property type="entry name" value="Ribosomal_S27e"/>
    <property type="match status" value="1"/>
</dbReference>
<evidence type="ECO:0000256" key="1">
    <source>
        <dbReference type="ARBA" id="ARBA00010919"/>
    </source>
</evidence>
<keyword evidence="5 6" id="KW-0479">Metal-binding</keyword>
<evidence type="ECO:0000256" key="4">
    <source>
        <dbReference type="ARBA" id="ARBA00023274"/>
    </source>
</evidence>
<dbReference type="InterPro" id="IPR000592">
    <property type="entry name" value="Ribosomal_eS27"/>
</dbReference>
<keyword evidence="5 6" id="KW-0863">Zinc-finger</keyword>
<feature type="binding site" evidence="5">
    <location>
        <position position="15"/>
    </location>
    <ligand>
        <name>Zn(2+)</name>
        <dbReference type="ChEBI" id="CHEBI:29105"/>
    </ligand>
</feature>
<gene>
    <name evidence="5" type="primary">rps27e</name>
    <name evidence="7" type="ordered locus">Mfer_1023</name>
</gene>
<keyword evidence="2 5" id="KW-0862">Zinc</keyword>
<dbReference type="HOGENOM" id="CLU_199465_0_0_2"/>
<dbReference type="GO" id="GO:1990904">
    <property type="term" value="C:ribonucleoprotein complex"/>
    <property type="evidence" value="ECO:0007669"/>
    <property type="project" value="UniProtKB-KW"/>
</dbReference>
<dbReference type="PROSITE" id="PS01168">
    <property type="entry name" value="RIBOSOMAL_S27E"/>
    <property type="match status" value="1"/>
</dbReference>
<dbReference type="InterPro" id="IPR011332">
    <property type="entry name" value="Ribosomal_zn-bd"/>
</dbReference>
<dbReference type="GO" id="GO:0005840">
    <property type="term" value="C:ribosome"/>
    <property type="evidence" value="ECO:0007669"/>
    <property type="project" value="UniProtKB-KW"/>
</dbReference>
<keyword evidence="3 5" id="KW-0689">Ribosomal protein</keyword>
<dbReference type="InterPro" id="IPR023407">
    <property type="entry name" value="Ribosomal_eS27_Zn-bd_dom_sf"/>
</dbReference>
<organism evidence="7 8">
    <name type="scientific">Methanothermus fervidus (strain ATCC 43054 / DSM 2088 / JCM 10308 / V24 S)</name>
    <dbReference type="NCBI Taxonomy" id="523846"/>
    <lineage>
        <taxon>Archaea</taxon>
        <taxon>Methanobacteriati</taxon>
        <taxon>Methanobacteriota</taxon>
        <taxon>Methanomada group</taxon>
        <taxon>Methanobacteria</taxon>
        <taxon>Methanobacteriales</taxon>
        <taxon>Methanothermaceae</taxon>
        <taxon>Methanothermus</taxon>
    </lineage>
</organism>
<protein>
    <recommendedName>
        <fullName evidence="5">Small ribosomal subunit protein eS27</fullName>
    </recommendedName>
</protein>
<keyword evidence="8" id="KW-1185">Reference proteome</keyword>
<dbReference type="GO" id="GO:0003735">
    <property type="term" value="F:structural constituent of ribosome"/>
    <property type="evidence" value="ECO:0007669"/>
    <property type="project" value="InterPro"/>
</dbReference>